<dbReference type="PANTHER" id="PTHR30572:SF4">
    <property type="entry name" value="ABC TRANSPORTER PERMEASE YTRF"/>
    <property type="match status" value="1"/>
</dbReference>
<evidence type="ECO:0000256" key="1">
    <source>
        <dbReference type="ARBA" id="ARBA00004651"/>
    </source>
</evidence>
<evidence type="ECO:0000256" key="6">
    <source>
        <dbReference type="ARBA" id="ARBA00038076"/>
    </source>
</evidence>
<evidence type="ECO:0000256" key="2">
    <source>
        <dbReference type="ARBA" id="ARBA00022475"/>
    </source>
</evidence>
<comment type="similarity">
    <text evidence="6">Belongs to the ABC-4 integral membrane protein family.</text>
</comment>
<organism evidence="10 11">
    <name type="scientific">Seonamhaeicola maritimus</name>
    <dbReference type="NCBI Taxonomy" id="2591822"/>
    <lineage>
        <taxon>Bacteria</taxon>
        <taxon>Pseudomonadati</taxon>
        <taxon>Bacteroidota</taxon>
        <taxon>Flavobacteriia</taxon>
        <taxon>Flavobacteriales</taxon>
        <taxon>Flavobacteriaceae</taxon>
    </lineage>
</organism>
<proteinExistence type="inferred from homology"/>
<dbReference type="RefSeq" id="WP_147769031.1">
    <property type="nucleotide sequence ID" value="NZ_CANNCE010000001.1"/>
</dbReference>
<feature type="transmembrane region" description="Helical" evidence="7">
    <location>
        <begin position="29"/>
        <end position="49"/>
    </location>
</feature>
<feature type="transmembrane region" description="Helical" evidence="7">
    <location>
        <begin position="339"/>
        <end position="359"/>
    </location>
</feature>
<evidence type="ECO:0000256" key="4">
    <source>
        <dbReference type="ARBA" id="ARBA00022989"/>
    </source>
</evidence>
<evidence type="ECO:0000313" key="11">
    <source>
        <dbReference type="Proteomes" id="UP000321080"/>
    </source>
</evidence>
<evidence type="ECO:0000256" key="3">
    <source>
        <dbReference type="ARBA" id="ARBA00022692"/>
    </source>
</evidence>
<feature type="domain" description="ABC3 transporter permease C-terminal" evidence="8">
    <location>
        <begin position="289"/>
        <end position="407"/>
    </location>
</feature>
<dbReference type="GO" id="GO:0005886">
    <property type="term" value="C:plasma membrane"/>
    <property type="evidence" value="ECO:0007669"/>
    <property type="project" value="UniProtKB-SubCell"/>
</dbReference>
<dbReference type="InterPro" id="IPR050250">
    <property type="entry name" value="Macrolide_Exporter_MacB"/>
</dbReference>
<keyword evidence="4 7" id="KW-1133">Transmembrane helix</keyword>
<dbReference type="AlphaFoldDB" id="A0A5C7GJX4"/>
<evidence type="ECO:0000259" key="9">
    <source>
        <dbReference type="Pfam" id="PF12704"/>
    </source>
</evidence>
<name>A0A5C7GJX4_9FLAO</name>
<accession>A0A5C7GJX4</accession>
<dbReference type="InterPro" id="IPR025857">
    <property type="entry name" value="MacB_PCD"/>
</dbReference>
<protein>
    <submittedName>
        <fullName evidence="10">ABC transporter permease</fullName>
    </submittedName>
</protein>
<evidence type="ECO:0000256" key="5">
    <source>
        <dbReference type="ARBA" id="ARBA00023136"/>
    </source>
</evidence>
<evidence type="ECO:0000259" key="8">
    <source>
        <dbReference type="Pfam" id="PF02687"/>
    </source>
</evidence>
<evidence type="ECO:0000256" key="7">
    <source>
        <dbReference type="SAM" id="Phobius"/>
    </source>
</evidence>
<keyword evidence="5 7" id="KW-0472">Membrane</keyword>
<dbReference type="Proteomes" id="UP000321080">
    <property type="component" value="Unassembled WGS sequence"/>
</dbReference>
<feature type="transmembrane region" description="Helical" evidence="7">
    <location>
        <begin position="379"/>
        <end position="399"/>
    </location>
</feature>
<comment type="caution">
    <text evidence="10">The sequence shown here is derived from an EMBL/GenBank/DDBJ whole genome shotgun (WGS) entry which is preliminary data.</text>
</comment>
<feature type="transmembrane region" description="Helical" evidence="7">
    <location>
        <begin position="285"/>
        <end position="310"/>
    </location>
</feature>
<keyword evidence="11" id="KW-1185">Reference proteome</keyword>
<dbReference type="EMBL" id="VRKQ01000010">
    <property type="protein sequence ID" value="TXG37505.1"/>
    <property type="molecule type" value="Genomic_DNA"/>
</dbReference>
<dbReference type="GO" id="GO:0022857">
    <property type="term" value="F:transmembrane transporter activity"/>
    <property type="evidence" value="ECO:0007669"/>
    <property type="project" value="TreeGrafter"/>
</dbReference>
<dbReference type="Pfam" id="PF02687">
    <property type="entry name" value="FtsX"/>
    <property type="match status" value="1"/>
</dbReference>
<dbReference type="PANTHER" id="PTHR30572">
    <property type="entry name" value="MEMBRANE COMPONENT OF TRANSPORTER-RELATED"/>
    <property type="match status" value="1"/>
</dbReference>
<dbReference type="InterPro" id="IPR003838">
    <property type="entry name" value="ABC3_permease_C"/>
</dbReference>
<keyword evidence="2" id="KW-1003">Cell membrane</keyword>
<gene>
    <name evidence="10" type="ORF">FUA22_13240</name>
</gene>
<comment type="subcellular location">
    <subcellularLocation>
        <location evidence="1">Cell membrane</location>
        <topology evidence="1">Multi-pass membrane protein</topology>
    </subcellularLocation>
</comment>
<dbReference type="OrthoDB" id="9770036at2"/>
<dbReference type="Pfam" id="PF12704">
    <property type="entry name" value="MacB_PCD"/>
    <property type="match status" value="1"/>
</dbReference>
<reference evidence="10 11" key="1">
    <citation type="submission" date="2019-08" db="EMBL/GenBank/DDBJ databases">
        <title>Seonamhaeicola sediminis sp. nov., isolated from marine sediment.</title>
        <authorList>
            <person name="Cao W.R."/>
        </authorList>
    </citation>
    <scope>NUCLEOTIDE SEQUENCE [LARGE SCALE GENOMIC DNA]</scope>
    <source>
        <strain evidence="10 11">1505</strain>
    </source>
</reference>
<evidence type="ECO:0000313" key="10">
    <source>
        <dbReference type="EMBL" id="TXG37505.1"/>
    </source>
</evidence>
<keyword evidence="3 7" id="KW-0812">Transmembrane</keyword>
<sequence length="416" mass="46506">MVKIFRFLFDRDTWQEVFGSLKKNTLRSVLTMVGVWWGILLLIGLLGSARGIENNFNVLFEDFATNSVFIGGGRTSMPFKGYEEGRPIILRLDDAKKVEENVEGVEFVVPRNMGNSKMSRKTFSGTFNITGDFPLLNVVAKPDLTLGRFINQRDIDERRKVIVISEDVYKQLFEKDEDPIGELVTVSNTSFTVIGVFKVVNFGGPQLDGHMPFTTFQQLYNRGDRIGWMMVTGKPEYDINQIDADVKLLLKNLKKVHPNDNRAFFGFNLGDQFSQFTGFLKGMQFLTWFVGLATLIAGVFAIGGILLITVKERTKEIGIRRALGATPIMIKKQIIVESVTLSLVAGFIGIITGGLILMWFNQSMLDSEEPFMRNPSVPIGIVFFALLIVVVLGTLIGLIPANKATSVKPIDALREE</sequence>
<feature type="domain" description="MacB-like periplasmic core" evidence="9">
    <location>
        <begin position="28"/>
        <end position="247"/>
    </location>
</feature>